<evidence type="ECO:0000313" key="2">
    <source>
        <dbReference type="EMBL" id="MBW0589214.1"/>
    </source>
</evidence>
<keyword evidence="3" id="KW-1185">Reference proteome</keyword>
<name>A0A9Q3KY55_9BASI</name>
<organism evidence="2 3">
    <name type="scientific">Austropuccinia psidii MF-1</name>
    <dbReference type="NCBI Taxonomy" id="1389203"/>
    <lineage>
        <taxon>Eukaryota</taxon>
        <taxon>Fungi</taxon>
        <taxon>Dikarya</taxon>
        <taxon>Basidiomycota</taxon>
        <taxon>Pucciniomycotina</taxon>
        <taxon>Pucciniomycetes</taxon>
        <taxon>Pucciniales</taxon>
        <taxon>Sphaerophragmiaceae</taxon>
        <taxon>Austropuccinia</taxon>
    </lineage>
</organism>
<comment type="caution">
    <text evidence="2">The sequence shown here is derived from an EMBL/GenBank/DDBJ whole genome shotgun (WGS) entry which is preliminary data.</text>
</comment>
<accession>A0A9Q3KY55</accession>
<sequence length="152" mass="17621">MKFICPWHPTLIRGDIDHKNILPSPCRPKALISIKDVDLLLYSRAVSGRKDSSNWVSAIEKELEMMKNLEVWDILKLEPHYKVVGTTWVLKRKNNVSTSQTEYKKRLCTQGFEQTFCKYYSKTFSPTGIIHSLRTLIAFSVTNGLKLQQLYI</sequence>
<dbReference type="EMBL" id="AVOT02133318">
    <property type="protein sequence ID" value="MBW0589214.1"/>
    <property type="molecule type" value="Genomic_DNA"/>
</dbReference>
<reference evidence="2" key="1">
    <citation type="submission" date="2021-03" db="EMBL/GenBank/DDBJ databases">
        <title>Draft genome sequence of rust myrtle Austropuccinia psidii MF-1, a brazilian biotype.</title>
        <authorList>
            <person name="Quecine M.C."/>
            <person name="Pachon D.M.R."/>
            <person name="Bonatelli M.L."/>
            <person name="Correr F.H."/>
            <person name="Franceschini L.M."/>
            <person name="Leite T.F."/>
            <person name="Margarido G.R.A."/>
            <person name="Almeida C.A."/>
            <person name="Ferrarezi J.A."/>
            <person name="Labate C.A."/>
        </authorList>
    </citation>
    <scope>NUCLEOTIDE SEQUENCE</scope>
    <source>
        <strain evidence="2">MF-1</strain>
    </source>
</reference>
<dbReference type="Proteomes" id="UP000765509">
    <property type="component" value="Unassembled WGS sequence"/>
</dbReference>
<evidence type="ECO:0000313" key="3">
    <source>
        <dbReference type="Proteomes" id="UP000765509"/>
    </source>
</evidence>
<dbReference type="AlphaFoldDB" id="A0A9Q3KY55"/>
<dbReference type="OrthoDB" id="3227712at2759"/>
<proteinExistence type="predicted"/>
<feature type="domain" description="Reverse transcriptase Ty1/copia-type" evidence="1">
    <location>
        <begin position="70"/>
        <end position="150"/>
    </location>
</feature>
<dbReference type="InterPro" id="IPR013103">
    <property type="entry name" value="RVT_2"/>
</dbReference>
<evidence type="ECO:0000259" key="1">
    <source>
        <dbReference type="Pfam" id="PF07727"/>
    </source>
</evidence>
<protein>
    <recommendedName>
        <fullName evidence="1">Reverse transcriptase Ty1/copia-type domain-containing protein</fullName>
    </recommendedName>
</protein>
<dbReference type="Pfam" id="PF07727">
    <property type="entry name" value="RVT_2"/>
    <property type="match status" value="1"/>
</dbReference>
<gene>
    <name evidence="2" type="ORF">O181_128929</name>
</gene>